<feature type="transmembrane region" description="Helical" evidence="8">
    <location>
        <begin position="111"/>
        <end position="134"/>
    </location>
</feature>
<dbReference type="InterPro" id="IPR000522">
    <property type="entry name" value="ABC_transptr_permease_BtuC"/>
</dbReference>
<feature type="transmembrane region" description="Helical" evidence="8">
    <location>
        <begin position="86"/>
        <end position="105"/>
    </location>
</feature>
<feature type="transmembrane region" description="Helical" evidence="8">
    <location>
        <begin position="186"/>
        <end position="209"/>
    </location>
</feature>
<keyword evidence="3" id="KW-0813">Transport</keyword>
<comment type="similarity">
    <text evidence="2">Belongs to the binding-protein-dependent transport system permease family. FecCD subfamily.</text>
</comment>
<dbReference type="RefSeq" id="WP_170161245.1">
    <property type="nucleotide sequence ID" value="NZ_AP017928.1"/>
</dbReference>
<dbReference type="Gene3D" id="1.10.3470.10">
    <property type="entry name" value="ABC transporter involved in vitamin B12 uptake, BtuC"/>
    <property type="match status" value="1"/>
</dbReference>
<feature type="transmembrane region" description="Helical" evidence="8">
    <location>
        <begin position="141"/>
        <end position="166"/>
    </location>
</feature>
<reference evidence="9 10" key="1">
    <citation type="submission" date="2016-12" db="EMBL/GenBank/DDBJ databases">
        <title>Genome sequencing of Methylocaldum marinum.</title>
        <authorList>
            <person name="Takeuchi M."/>
            <person name="Kamagata Y."/>
            <person name="Hiraoka S."/>
            <person name="Oshima K."/>
            <person name="Hattori M."/>
            <person name="Iwasaki W."/>
        </authorList>
    </citation>
    <scope>NUCLEOTIDE SEQUENCE [LARGE SCALE GENOMIC DNA]</scope>
    <source>
        <strain evidence="9 10">S8</strain>
    </source>
</reference>
<dbReference type="GO" id="GO:0022857">
    <property type="term" value="F:transmembrane transporter activity"/>
    <property type="evidence" value="ECO:0007669"/>
    <property type="project" value="InterPro"/>
</dbReference>
<accession>A0A250L133</accession>
<dbReference type="Proteomes" id="UP000266313">
    <property type="component" value="Chromosome"/>
</dbReference>
<evidence type="ECO:0000256" key="4">
    <source>
        <dbReference type="ARBA" id="ARBA00022475"/>
    </source>
</evidence>
<keyword evidence="4" id="KW-1003">Cell membrane</keyword>
<feature type="transmembrane region" description="Helical" evidence="8">
    <location>
        <begin position="272"/>
        <end position="290"/>
    </location>
</feature>
<dbReference type="PANTHER" id="PTHR30472">
    <property type="entry name" value="FERRIC ENTEROBACTIN TRANSPORT SYSTEM PERMEASE PROTEIN"/>
    <property type="match status" value="1"/>
</dbReference>
<keyword evidence="10" id="KW-1185">Reference proteome</keyword>
<comment type="subcellular location">
    <subcellularLocation>
        <location evidence="1">Cell membrane</location>
        <topology evidence="1">Multi-pass membrane protein</topology>
    </subcellularLocation>
</comment>
<evidence type="ECO:0000313" key="10">
    <source>
        <dbReference type="Proteomes" id="UP000266313"/>
    </source>
</evidence>
<dbReference type="EMBL" id="AP017928">
    <property type="protein sequence ID" value="BBA36971.1"/>
    <property type="molecule type" value="Genomic_DNA"/>
</dbReference>
<evidence type="ECO:0000313" key="9">
    <source>
        <dbReference type="EMBL" id="BBA36971.1"/>
    </source>
</evidence>
<feature type="transmembrane region" description="Helical" evidence="8">
    <location>
        <begin position="297"/>
        <end position="318"/>
    </location>
</feature>
<evidence type="ECO:0000256" key="6">
    <source>
        <dbReference type="ARBA" id="ARBA00022989"/>
    </source>
</evidence>
<sequence length="326" mass="33007">MAWALRIGLFPVLALLVLAALAAGSPWLSPGQLLASLDGSGPPWLSTLVFQIRLPRLCAALVVGSALGCAGALLQALARNRLASPDLLGVNDGALLALAVTLVLNPAGLLGPWWCALIGALTTALFTLLAAGGVGTQGYRVLVVGLGVASLLRAGFDIAMATLPIFQAGGMYAFSVGSLTGRTWPLLATVALVLGLLLAAMPPLTRSLTLLGLHDDSIRSLGVRLERLRLAILLLAAALAGLAVSVSGPVGFVAIAAPIFARRLSADGSAPFWSAAAIGAALVIAADLLGRVLAPPVEVPAGVVTGLLGGPFLLWLLLRPSPYGVT</sequence>
<keyword evidence="5 8" id="KW-0812">Transmembrane</keyword>
<dbReference type="KEGG" id="mmai:sS8_5048"/>
<feature type="transmembrane region" description="Helical" evidence="8">
    <location>
        <begin position="230"/>
        <end position="260"/>
    </location>
</feature>
<dbReference type="InterPro" id="IPR037294">
    <property type="entry name" value="ABC_BtuC-like"/>
</dbReference>
<evidence type="ECO:0000256" key="8">
    <source>
        <dbReference type="SAM" id="Phobius"/>
    </source>
</evidence>
<keyword evidence="7 8" id="KW-0472">Membrane</keyword>
<dbReference type="GO" id="GO:0005886">
    <property type="term" value="C:plasma membrane"/>
    <property type="evidence" value="ECO:0007669"/>
    <property type="project" value="UniProtKB-SubCell"/>
</dbReference>
<dbReference type="PANTHER" id="PTHR30472:SF24">
    <property type="entry name" value="FERRIC ENTEROBACTIN TRANSPORT SYSTEM PERMEASE PROTEIN FEPG"/>
    <property type="match status" value="1"/>
</dbReference>
<dbReference type="SUPFAM" id="SSF81345">
    <property type="entry name" value="ABC transporter involved in vitamin B12 uptake, BtuC"/>
    <property type="match status" value="1"/>
</dbReference>
<protein>
    <submittedName>
        <fullName evidence="9">FecCD transport family protein</fullName>
    </submittedName>
</protein>
<dbReference type="GO" id="GO:0033214">
    <property type="term" value="P:siderophore-iron import into cell"/>
    <property type="evidence" value="ECO:0007669"/>
    <property type="project" value="TreeGrafter"/>
</dbReference>
<evidence type="ECO:0000256" key="2">
    <source>
        <dbReference type="ARBA" id="ARBA00007935"/>
    </source>
</evidence>
<feature type="transmembrane region" description="Helical" evidence="8">
    <location>
        <begin position="54"/>
        <end position="74"/>
    </location>
</feature>
<evidence type="ECO:0000256" key="7">
    <source>
        <dbReference type="ARBA" id="ARBA00023136"/>
    </source>
</evidence>
<keyword evidence="6 8" id="KW-1133">Transmembrane helix</keyword>
<name>A0A250L133_9GAMM</name>
<evidence type="ECO:0000256" key="3">
    <source>
        <dbReference type="ARBA" id="ARBA00022448"/>
    </source>
</evidence>
<organism evidence="9 10">
    <name type="scientific">Methylocaldum marinum</name>
    <dbReference type="NCBI Taxonomy" id="1432792"/>
    <lineage>
        <taxon>Bacteria</taxon>
        <taxon>Pseudomonadati</taxon>
        <taxon>Pseudomonadota</taxon>
        <taxon>Gammaproteobacteria</taxon>
        <taxon>Methylococcales</taxon>
        <taxon>Methylococcaceae</taxon>
        <taxon>Methylocaldum</taxon>
    </lineage>
</organism>
<evidence type="ECO:0000256" key="5">
    <source>
        <dbReference type="ARBA" id="ARBA00022692"/>
    </source>
</evidence>
<proteinExistence type="inferred from homology"/>
<gene>
    <name evidence="9" type="ORF">sS8_5048</name>
</gene>
<dbReference type="Pfam" id="PF01032">
    <property type="entry name" value="FecCD"/>
    <property type="match status" value="1"/>
</dbReference>
<dbReference type="AlphaFoldDB" id="A0A250L133"/>
<evidence type="ECO:0000256" key="1">
    <source>
        <dbReference type="ARBA" id="ARBA00004651"/>
    </source>
</evidence>